<evidence type="ECO:0000259" key="4">
    <source>
        <dbReference type="PROSITE" id="PS51297"/>
    </source>
</evidence>
<keyword evidence="6" id="KW-1185">Reference proteome</keyword>
<evidence type="ECO:0000313" key="5">
    <source>
        <dbReference type="EMBL" id="KAK6945283.1"/>
    </source>
</evidence>
<feature type="coiled-coil region" evidence="1">
    <location>
        <begin position="95"/>
        <end position="122"/>
    </location>
</feature>
<feature type="signal peptide" evidence="3">
    <location>
        <begin position="1"/>
        <end position="31"/>
    </location>
</feature>
<comment type="caution">
    <text evidence="5">The sequence shown here is derived from an EMBL/GenBank/DDBJ whole genome shotgun (WGS) entry which is preliminary data.</text>
</comment>
<dbReference type="PROSITE" id="PS51297">
    <property type="entry name" value="K_BOX"/>
    <property type="match status" value="1"/>
</dbReference>
<proteinExistence type="predicted"/>
<gene>
    <name evidence="5" type="ORF">RJ641_026385</name>
</gene>
<feature type="domain" description="K-box" evidence="4">
    <location>
        <begin position="32"/>
        <end position="122"/>
    </location>
</feature>
<dbReference type="GO" id="GO:0005634">
    <property type="term" value="C:nucleus"/>
    <property type="evidence" value="ECO:0007669"/>
    <property type="project" value="InterPro"/>
</dbReference>
<protein>
    <submittedName>
        <fullName evidence="5">Transcription factor, K-box</fullName>
    </submittedName>
</protein>
<accession>A0AAN8WET3</accession>
<dbReference type="AlphaFoldDB" id="A0AAN8WET3"/>
<evidence type="ECO:0000313" key="6">
    <source>
        <dbReference type="Proteomes" id="UP001370490"/>
    </source>
</evidence>
<evidence type="ECO:0000256" key="2">
    <source>
        <dbReference type="SAM" id="MobiDB-lite"/>
    </source>
</evidence>
<evidence type="ECO:0000256" key="3">
    <source>
        <dbReference type="SAM" id="SignalP"/>
    </source>
</evidence>
<dbReference type="InterPro" id="IPR002487">
    <property type="entry name" value="TF_Kbox"/>
</dbReference>
<name>A0AAN8WET3_9MAGN</name>
<dbReference type="Pfam" id="PF01486">
    <property type="entry name" value="K-box"/>
    <property type="match status" value="1"/>
</dbReference>
<dbReference type="Proteomes" id="UP001370490">
    <property type="component" value="Unassembled WGS sequence"/>
</dbReference>
<feature type="region of interest" description="Disordered" evidence="2">
    <location>
        <begin position="129"/>
        <end position="151"/>
    </location>
</feature>
<organism evidence="5 6">
    <name type="scientific">Dillenia turbinata</name>
    <dbReference type="NCBI Taxonomy" id="194707"/>
    <lineage>
        <taxon>Eukaryota</taxon>
        <taxon>Viridiplantae</taxon>
        <taxon>Streptophyta</taxon>
        <taxon>Embryophyta</taxon>
        <taxon>Tracheophyta</taxon>
        <taxon>Spermatophyta</taxon>
        <taxon>Magnoliopsida</taxon>
        <taxon>eudicotyledons</taxon>
        <taxon>Gunneridae</taxon>
        <taxon>Pentapetalae</taxon>
        <taxon>Dilleniales</taxon>
        <taxon>Dilleniaceae</taxon>
        <taxon>Dillenia</taxon>
    </lineage>
</organism>
<keyword evidence="3" id="KW-0732">Signal</keyword>
<reference evidence="5 6" key="1">
    <citation type="submission" date="2023-12" db="EMBL/GenBank/DDBJ databases">
        <title>A high-quality genome assembly for Dillenia turbinata (Dilleniales).</title>
        <authorList>
            <person name="Chanderbali A."/>
        </authorList>
    </citation>
    <scope>NUCLEOTIDE SEQUENCE [LARGE SCALE GENOMIC DNA]</scope>
    <source>
        <strain evidence="5">LSX21</strain>
        <tissue evidence="5">Leaf</tissue>
    </source>
</reference>
<keyword evidence="1" id="KW-0175">Coiled coil</keyword>
<evidence type="ECO:0000256" key="1">
    <source>
        <dbReference type="SAM" id="Coils"/>
    </source>
</evidence>
<dbReference type="EMBL" id="JBAMMX010000003">
    <property type="protein sequence ID" value="KAK6945283.1"/>
    <property type="molecule type" value="Genomic_DNA"/>
</dbReference>
<feature type="chain" id="PRO_5043021775" evidence="3">
    <location>
        <begin position="32"/>
        <end position="168"/>
    </location>
</feature>
<sequence>MRSFESPCFIHINSHNPLSIILLLHVTKVLALEANDPEISALKEHIEKLQLEGRQMSGEDIDVLSMEELHELEQQISKGIKSVKERKEQLLYEQLQKSQEKEQKVVEENEALQKQVEELQQRTAITEIPRKKRRSAASCPKTPTNGDENSAMHLGLLADVCCRNEDEV</sequence>
<dbReference type="GO" id="GO:0003700">
    <property type="term" value="F:DNA-binding transcription factor activity"/>
    <property type="evidence" value="ECO:0007669"/>
    <property type="project" value="InterPro"/>
</dbReference>